<dbReference type="Proteomes" id="UP000595437">
    <property type="component" value="Chromosome 8"/>
</dbReference>
<proteinExistence type="predicted"/>
<reference evidence="2" key="1">
    <citation type="submission" date="2021-01" db="EMBL/GenBank/DDBJ databases">
        <title>Caligus Genome Assembly.</title>
        <authorList>
            <person name="Gallardo-Escarate C."/>
        </authorList>
    </citation>
    <scope>NUCLEOTIDE SEQUENCE [LARGE SCALE GENOMIC DNA]</scope>
</reference>
<name>A0A7T8K8M3_CALRO</name>
<feature type="non-terminal residue" evidence="1">
    <location>
        <position position="1"/>
    </location>
</feature>
<dbReference type="EMBL" id="CP045897">
    <property type="protein sequence ID" value="QQP50967.1"/>
    <property type="molecule type" value="Genomic_DNA"/>
</dbReference>
<evidence type="ECO:0000313" key="1">
    <source>
        <dbReference type="EMBL" id="QQP50967.1"/>
    </source>
</evidence>
<keyword evidence="2" id="KW-1185">Reference proteome</keyword>
<organism evidence="1 2">
    <name type="scientific">Caligus rogercresseyi</name>
    <name type="common">Sea louse</name>
    <dbReference type="NCBI Taxonomy" id="217165"/>
    <lineage>
        <taxon>Eukaryota</taxon>
        <taxon>Metazoa</taxon>
        <taxon>Ecdysozoa</taxon>
        <taxon>Arthropoda</taxon>
        <taxon>Crustacea</taxon>
        <taxon>Multicrustacea</taxon>
        <taxon>Hexanauplia</taxon>
        <taxon>Copepoda</taxon>
        <taxon>Siphonostomatoida</taxon>
        <taxon>Caligidae</taxon>
        <taxon>Caligus</taxon>
    </lineage>
</organism>
<gene>
    <name evidence="1" type="ORF">FKW44_012156</name>
</gene>
<dbReference type="AlphaFoldDB" id="A0A7T8K8M3"/>
<accession>A0A7T8K8M3</accession>
<evidence type="ECO:0000313" key="2">
    <source>
        <dbReference type="Proteomes" id="UP000595437"/>
    </source>
</evidence>
<sequence length="57" mass="6505">VVQKIRVRYNQRRRFIAADSAPPIQHRPIQRRRFSTVRFSAGDSAPADFSTSQFSAG</sequence>
<protein>
    <submittedName>
        <fullName evidence="1">Uncharacterized protein</fullName>
    </submittedName>
</protein>